<dbReference type="Proteomes" id="UP001259659">
    <property type="component" value="Unassembled WGS sequence"/>
</dbReference>
<organism evidence="7 8">
    <name type="scientific">Haloarcula saliterrae</name>
    <dbReference type="NCBI Taxonomy" id="2950534"/>
    <lineage>
        <taxon>Archaea</taxon>
        <taxon>Methanobacteriati</taxon>
        <taxon>Methanobacteriota</taxon>
        <taxon>Stenosarchaea group</taxon>
        <taxon>Halobacteria</taxon>
        <taxon>Halobacteriales</taxon>
        <taxon>Haloarculaceae</taxon>
        <taxon>Haloarcula</taxon>
    </lineage>
</organism>
<feature type="transmembrane region" description="Helical" evidence="6">
    <location>
        <begin position="334"/>
        <end position="351"/>
    </location>
</feature>
<evidence type="ECO:0000256" key="3">
    <source>
        <dbReference type="ARBA" id="ARBA00022692"/>
    </source>
</evidence>
<proteinExistence type="predicted"/>
<dbReference type="Pfam" id="PF13440">
    <property type="entry name" value="Polysacc_synt_3"/>
    <property type="match status" value="1"/>
</dbReference>
<feature type="transmembrane region" description="Helical" evidence="6">
    <location>
        <begin position="53"/>
        <end position="71"/>
    </location>
</feature>
<evidence type="ECO:0000313" key="7">
    <source>
        <dbReference type="EMBL" id="MDS0261340.1"/>
    </source>
</evidence>
<feature type="transmembrane region" description="Helical" evidence="6">
    <location>
        <begin position="395"/>
        <end position="413"/>
    </location>
</feature>
<feature type="transmembrane region" description="Helical" evidence="6">
    <location>
        <begin position="20"/>
        <end position="41"/>
    </location>
</feature>
<feature type="transmembrane region" description="Helical" evidence="6">
    <location>
        <begin position="155"/>
        <end position="176"/>
    </location>
</feature>
<dbReference type="EMBL" id="JAMQON010000006">
    <property type="protein sequence ID" value="MDS0261340.1"/>
    <property type="molecule type" value="Genomic_DNA"/>
</dbReference>
<name>A0ABU2FHN8_9EURY</name>
<keyword evidence="8" id="KW-1185">Reference proteome</keyword>
<evidence type="ECO:0000256" key="5">
    <source>
        <dbReference type="ARBA" id="ARBA00023136"/>
    </source>
</evidence>
<dbReference type="PANTHER" id="PTHR30250:SF11">
    <property type="entry name" value="O-ANTIGEN TRANSPORTER-RELATED"/>
    <property type="match status" value="1"/>
</dbReference>
<feature type="transmembrane region" description="Helical" evidence="6">
    <location>
        <begin position="123"/>
        <end position="143"/>
    </location>
</feature>
<protein>
    <submittedName>
        <fullName evidence="7">Oligosaccharide flippase family protein</fullName>
    </submittedName>
</protein>
<evidence type="ECO:0000256" key="2">
    <source>
        <dbReference type="ARBA" id="ARBA00022475"/>
    </source>
</evidence>
<feature type="transmembrane region" description="Helical" evidence="6">
    <location>
        <begin position="451"/>
        <end position="470"/>
    </location>
</feature>
<dbReference type="PANTHER" id="PTHR30250">
    <property type="entry name" value="PST FAMILY PREDICTED COLANIC ACID TRANSPORTER"/>
    <property type="match status" value="1"/>
</dbReference>
<dbReference type="InterPro" id="IPR050833">
    <property type="entry name" value="Poly_Biosynth_Transport"/>
</dbReference>
<feature type="transmembrane region" description="Helical" evidence="6">
    <location>
        <begin position="303"/>
        <end position="322"/>
    </location>
</feature>
<reference evidence="7 8" key="1">
    <citation type="submission" date="2022-06" db="EMBL/GenBank/DDBJ databases">
        <title>Haloarcula sp. a new haloarchaeum isolate from saline soil.</title>
        <authorList>
            <person name="Strakova D."/>
            <person name="Galisteo C."/>
            <person name="Sanchez-Porro C."/>
            <person name="Ventosa A."/>
        </authorList>
    </citation>
    <scope>NUCLEOTIDE SEQUENCE [LARGE SCALE GENOMIC DNA]</scope>
    <source>
        <strain evidence="7 8">S1CR25-12</strain>
    </source>
</reference>
<comment type="caution">
    <text evidence="7">The sequence shown here is derived from an EMBL/GenBank/DDBJ whole genome shotgun (WGS) entry which is preliminary data.</text>
</comment>
<evidence type="ECO:0000256" key="1">
    <source>
        <dbReference type="ARBA" id="ARBA00004651"/>
    </source>
</evidence>
<sequence length="487" mass="52793">MISLNGTGISDTFKEFLEGVSAYSLASIVPAFLSLAALTLFTRVFSPAAFGRYSVALVVAGTGSTLFFGWLNRSIVRFTSDTDETALMGTVLTLMLLIALGVGIVGTVGYIGFRQYLGQYEVFYFATLVFLIAQGFYEPLIGFYRATLNPKLVSVFRSLQASVGIVLALVLALVVFDHIVGWMWASVIAIAITVGAMVAVSEQLRQRPTVDSDILTRVTGYGLPMVGWIVGDPLLNQADRLLIALIQGSASVGIYASNYSLIDRGLRLALIPLLKTVQPIVIDRWSGDNEREIEALLERFSRYYLLVGVPCFLLTAMFSRPLSSLLLGSEFHEGYVIIPIVGLGVFLWSFANMGQIRLEISQRTGLMSRGLLAVVVFNVVVDVPLIMAFGYVGAALGTVLSYGLYAVFVFAAGRDHIRWLVPRGTVRNVLLAGLAMSCLPALLFLSGEYTLVRLLVVSAVSVTAYGGVLYQSGEISHDEITSLRALV</sequence>
<dbReference type="RefSeq" id="WP_310921162.1">
    <property type="nucleotide sequence ID" value="NZ_JAMQON010000006.1"/>
</dbReference>
<feature type="transmembrane region" description="Helical" evidence="6">
    <location>
        <begin position="91"/>
        <end position="111"/>
    </location>
</feature>
<keyword evidence="2" id="KW-1003">Cell membrane</keyword>
<comment type="subcellular location">
    <subcellularLocation>
        <location evidence="1">Cell membrane</location>
        <topology evidence="1">Multi-pass membrane protein</topology>
    </subcellularLocation>
</comment>
<keyword evidence="3 6" id="KW-0812">Transmembrane</keyword>
<feature type="transmembrane region" description="Helical" evidence="6">
    <location>
        <begin position="371"/>
        <end position="389"/>
    </location>
</feature>
<accession>A0ABU2FHN8</accession>
<keyword evidence="5 6" id="KW-0472">Membrane</keyword>
<evidence type="ECO:0000313" key="8">
    <source>
        <dbReference type="Proteomes" id="UP001259659"/>
    </source>
</evidence>
<evidence type="ECO:0000256" key="4">
    <source>
        <dbReference type="ARBA" id="ARBA00022989"/>
    </source>
</evidence>
<feature type="transmembrane region" description="Helical" evidence="6">
    <location>
        <begin position="425"/>
        <end position="445"/>
    </location>
</feature>
<keyword evidence="4 6" id="KW-1133">Transmembrane helix</keyword>
<gene>
    <name evidence="7" type="ORF">NDI56_18220</name>
</gene>
<feature type="transmembrane region" description="Helical" evidence="6">
    <location>
        <begin position="182"/>
        <end position="200"/>
    </location>
</feature>
<evidence type="ECO:0000256" key="6">
    <source>
        <dbReference type="SAM" id="Phobius"/>
    </source>
</evidence>